<organism evidence="1">
    <name type="scientific">Rhizophora mucronata</name>
    <name type="common">Asiatic mangrove</name>
    <dbReference type="NCBI Taxonomy" id="61149"/>
    <lineage>
        <taxon>Eukaryota</taxon>
        <taxon>Viridiplantae</taxon>
        <taxon>Streptophyta</taxon>
        <taxon>Embryophyta</taxon>
        <taxon>Tracheophyta</taxon>
        <taxon>Spermatophyta</taxon>
        <taxon>Magnoliopsida</taxon>
        <taxon>eudicotyledons</taxon>
        <taxon>Gunneridae</taxon>
        <taxon>Pentapetalae</taxon>
        <taxon>rosids</taxon>
        <taxon>fabids</taxon>
        <taxon>Malpighiales</taxon>
        <taxon>Rhizophoraceae</taxon>
        <taxon>Rhizophora</taxon>
    </lineage>
</organism>
<proteinExistence type="predicted"/>
<dbReference type="EMBL" id="GGEC01059283">
    <property type="protein sequence ID" value="MBX39767.1"/>
    <property type="molecule type" value="Transcribed_RNA"/>
</dbReference>
<evidence type="ECO:0000313" key="1">
    <source>
        <dbReference type="EMBL" id="MBX39767.1"/>
    </source>
</evidence>
<protein>
    <submittedName>
        <fullName evidence="1">Uncharacterized protein</fullName>
    </submittedName>
</protein>
<name>A0A2P2NBC1_RHIMU</name>
<sequence>MCMWMHQSRHLKEQLVFTKREPLLTVILTQCRRICQFKELTMEPHT</sequence>
<accession>A0A2P2NBC1</accession>
<reference evidence="1" key="1">
    <citation type="submission" date="2018-02" db="EMBL/GenBank/DDBJ databases">
        <title>Rhizophora mucronata_Transcriptome.</title>
        <authorList>
            <person name="Meera S.P."/>
            <person name="Sreeshan A."/>
            <person name="Augustine A."/>
        </authorList>
    </citation>
    <scope>NUCLEOTIDE SEQUENCE</scope>
    <source>
        <tissue evidence="1">Leaf</tissue>
    </source>
</reference>
<dbReference type="AlphaFoldDB" id="A0A2P2NBC1"/>